<dbReference type="EMBL" id="JBHSXS010000062">
    <property type="protein sequence ID" value="MFC6886905.1"/>
    <property type="molecule type" value="Genomic_DNA"/>
</dbReference>
<feature type="compositionally biased region" description="Basic and acidic residues" evidence="1">
    <location>
        <begin position="1"/>
        <end position="14"/>
    </location>
</feature>
<dbReference type="Proteomes" id="UP001596380">
    <property type="component" value="Unassembled WGS sequence"/>
</dbReference>
<organism evidence="2 3">
    <name type="scientific">Actinomadura yumaensis</name>
    <dbReference type="NCBI Taxonomy" id="111807"/>
    <lineage>
        <taxon>Bacteria</taxon>
        <taxon>Bacillati</taxon>
        <taxon>Actinomycetota</taxon>
        <taxon>Actinomycetes</taxon>
        <taxon>Streptosporangiales</taxon>
        <taxon>Thermomonosporaceae</taxon>
        <taxon>Actinomadura</taxon>
    </lineage>
</organism>
<name>A0ABW2D0Z9_9ACTN</name>
<sequence length="47" mass="5160">MRDEPTCEDERGPRPVEALSTGWGSHGAARGTVVWADFRRPSAPPPR</sequence>
<proteinExistence type="predicted"/>
<protein>
    <submittedName>
        <fullName evidence="2">Uncharacterized protein</fullName>
    </submittedName>
</protein>
<keyword evidence="3" id="KW-1185">Reference proteome</keyword>
<evidence type="ECO:0000256" key="1">
    <source>
        <dbReference type="SAM" id="MobiDB-lite"/>
    </source>
</evidence>
<gene>
    <name evidence="2" type="ORF">ACFQKB_44575</name>
</gene>
<accession>A0ABW2D0Z9</accession>
<comment type="caution">
    <text evidence="2">The sequence shown here is derived from an EMBL/GenBank/DDBJ whole genome shotgun (WGS) entry which is preliminary data.</text>
</comment>
<feature type="region of interest" description="Disordered" evidence="1">
    <location>
        <begin position="1"/>
        <end position="27"/>
    </location>
</feature>
<evidence type="ECO:0000313" key="3">
    <source>
        <dbReference type="Proteomes" id="UP001596380"/>
    </source>
</evidence>
<evidence type="ECO:0000313" key="2">
    <source>
        <dbReference type="EMBL" id="MFC6886905.1"/>
    </source>
</evidence>
<reference evidence="3" key="1">
    <citation type="journal article" date="2019" name="Int. J. Syst. Evol. Microbiol.">
        <title>The Global Catalogue of Microorganisms (GCM) 10K type strain sequencing project: providing services to taxonomists for standard genome sequencing and annotation.</title>
        <authorList>
            <consortium name="The Broad Institute Genomics Platform"/>
            <consortium name="The Broad Institute Genome Sequencing Center for Infectious Disease"/>
            <person name="Wu L."/>
            <person name="Ma J."/>
        </authorList>
    </citation>
    <scope>NUCLEOTIDE SEQUENCE [LARGE SCALE GENOMIC DNA]</scope>
    <source>
        <strain evidence="3">JCM 3369</strain>
    </source>
</reference>
<dbReference type="RefSeq" id="WP_160821155.1">
    <property type="nucleotide sequence ID" value="NZ_JBHSXS010000062.1"/>
</dbReference>